<feature type="domain" description="NXPE C-terminal" evidence="1">
    <location>
        <begin position="13"/>
        <end position="239"/>
    </location>
</feature>
<dbReference type="PANTHER" id="PTHR16165:SF9">
    <property type="entry name" value="NXPE FAMILY MEMBER 3"/>
    <property type="match status" value="1"/>
</dbReference>
<dbReference type="InterPro" id="IPR057106">
    <property type="entry name" value="NXPE4_C"/>
</dbReference>
<sequence length="244" mass="27687">MFRPSGYYYQGVWRALGGTTVHQFNTSSAINQCLKGKMVHLFGDSTSRQWFWYFTNTLPDLKEFNLYRNNKFGPLMALDLANDIMMTFRGHGPPIISVTIIPVAQMHYVANELDGLTGGTNTVVVVSVWAHFCPFPIQMYIRRIQDIRRAVVRLLDRAPGTLVIIRTANLRALSLDVALLHSDWYALHFDKVLKAMFKGLNVHLVDAWEMSLAHHVPHEVHPLPPVVTNMIDVLLSYICPQKGG</sequence>
<name>A0A3Q3J7Q8_MONAL</name>
<evidence type="ECO:0000313" key="2">
    <source>
        <dbReference type="Ensembl" id="ENSMALP00000014634.1"/>
    </source>
</evidence>
<keyword evidence="3" id="KW-1185">Reference proteome</keyword>
<dbReference type="Proteomes" id="UP000261600">
    <property type="component" value="Unplaced"/>
</dbReference>
<proteinExistence type="predicted"/>
<dbReference type="Pfam" id="PF24536">
    <property type="entry name" value="NXPE4_C"/>
    <property type="match status" value="1"/>
</dbReference>
<dbReference type="Ensembl" id="ENSMALT00000014942.1">
    <property type="protein sequence ID" value="ENSMALP00000014634.1"/>
    <property type="gene ID" value="ENSMALG00000010280.1"/>
</dbReference>
<dbReference type="AlphaFoldDB" id="A0A3Q3J7Q8"/>
<reference evidence="2" key="1">
    <citation type="submission" date="2025-08" db="UniProtKB">
        <authorList>
            <consortium name="Ensembl"/>
        </authorList>
    </citation>
    <scope>IDENTIFICATION</scope>
</reference>
<accession>A0A3Q3J7Q8</accession>
<reference evidence="2" key="2">
    <citation type="submission" date="2025-09" db="UniProtKB">
        <authorList>
            <consortium name="Ensembl"/>
        </authorList>
    </citation>
    <scope>IDENTIFICATION</scope>
</reference>
<protein>
    <recommendedName>
        <fullName evidence="1">NXPE C-terminal domain-containing protein</fullName>
    </recommendedName>
</protein>
<evidence type="ECO:0000259" key="1">
    <source>
        <dbReference type="Pfam" id="PF24536"/>
    </source>
</evidence>
<evidence type="ECO:0000313" key="3">
    <source>
        <dbReference type="Proteomes" id="UP000261600"/>
    </source>
</evidence>
<dbReference type="PANTHER" id="PTHR16165">
    <property type="entry name" value="NXPE FAMILY MEMBER"/>
    <property type="match status" value="1"/>
</dbReference>
<organism evidence="2 3">
    <name type="scientific">Monopterus albus</name>
    <name type="common">Swamp eel</name>
    <dbReference type="NCBI Taxonomy" id="43700"/>
    <lineage>
        <taxon>Eukaryota</taxon>
        <taxon>Metazoa</taxon>
        <taxon>Chordata</taxon>
        <taxon>Craniata</taxon>
        <taxon>Vertebrata</taxon>
        <taxon>Euteleostomi</taxon>
        <taxon>Actinopterygii</taxon>
        <taxon>Neopterygii</taxon>
        <taxon>Teleostei</taxon>
        <taxon>Neoteleostei</taxon>
        <taxon>Acanthomorphata</taxon>
        <taxon>Anabantaria</taxon>
        <taxon>Synbranchiformes</taxon>
        <taxon>Synbranchidae</taxon>
        <taxon>Monopterus</taxon>
    </lineage>
</organism>